<protein>
    <recommendedName>
        <fullName evidence="4">Telomere-associated protein Rif1 N-terminal domain-containing protein</fullName>
    </recommendedName>
</protein>
<feature type="region of interest" description="Disordered" evidence="1">
    <location>
        <begin position="1371"/>
        <end position="1390"/>
    </location>
</feature>
<sequence>MTLLTPPNSSHRLDKENFKFTVTTPLPGRVVWSTQNSYHSLTTPPKPCVASRERPVKSILKRRQETTTLLAVPNDDTKEREVTPEPADPLVNLNYLDYPLSTILKGADASLRDLIEGYSVLAVRLRTSVTYSTDVDASWPLFQPLRKNREAFVDAVVRDLGKALIDPASVMPCTEEVMDEWLEDEERPPKFNLPSPQSSPVKKRGMSAEQAKHARDLATTCLSVIRLLSVVLSTPAIYSIFETRDLRTMLTSILAIPLAEELPTPNARKTRALAIWLLQVQRLPSDVLHPAGDRIAYALRRGMDGELGKEGKKGSANDGLKAVHDLSIFLSATFVPSFTEILPSILSNLLAPTLALRIQACHALGGFVLGTISIPQSQQHTRIANIIADHLTTIPVTPTKKSPSKLLEAPIVRTLRTTMAAVDPTNVAQGPVWAISVLSCFVVLLGSKLYTNQKLGRLVCSLLTLASPHKKSTVRGLLCIAWRVVTWAYVAPPLPVEVGEESEVEEGNEVVRPETLSKESLWRILVTVVDCQAGVATIAALMADESEEGLRRTFQVLVAMINKAGKTCGDAVAILQHLLCFESRPREWNINHLIPESLFSSNPGLLTADFKNLSTAVQPLLRQVPTVDDIRCLTKEEVAVGWVFDGLISVWRTALGFLEMDDDGFPDELAYVWKSLLKTTVEVLQESEDNEGIAAFGRRAAGILTEILKNPELDFTVKPASPGVEKPMSPFGSSTPVRGNVKPGKCTNGEHKSRTVQKLWRTMRILFPTAQLGDAGEHLLKALVDNERELVDPLSEGSARAAWASLCTDVLSVCDVDSMRDFWGCGERGRKWDWTNEDKETIWKTCVDKWKKVRGHWEGGVVLLGVPFTDVNQWGFRTEDDAQWGELLEQVIGKAFDYGLDSQTVLNDITAFISANQTPTSGISSTRAAELLISHLDIVEAREIPEVLVEFVNDTMRSTYPPEPRNKPLSLWLVRNITQMVTDCPLELCLQMLGILQEGLCLWLSDEYECWSMDELDYNIIPLYQFLLNKIRGLPQDIATLEVLAPILDSVFSGRAMPTGAAEAFNEYWQFTYANMPVPEAGWPQKILHCLGLEEDASKRAPSDSERSPTLSPVSPILPPSTPLLSASFGPQSPRRPHKPLTASFETFPLPMRSPESPVRRRTASSSSYHPTTPKRTPLYSISNQSGGSPAKRRRIGDADEEESANKENASPRSQLPATPVTVAEKIAASDSLKLIGTKKRLFADEELACSDSDASIARPSPTKKLKLRERMCAKMNKNVTPKSKGVPAILPSPPSTCSSKDSEDERYVENALLPLPSLLPFPMQAAKDQDTSEEYSCPPTPTPVTRKRVFMEAVVVPTLQQVQRKRKLEHSQSFESLMTPSSSDRVSFPTRKTPRIMKRSVSDIIPAALRKRRRSSDSDPFLVISSTSAPLPALRVMRTYSLRSQKMPSANDNPNIGQVTPNRPVSSIMVRKLQHDIFASEIPGSDDSIASLESPTKDFKFSVYCRSPLTDTHNLAPMANLIRCAKSGNDWTTNELLAYNITIQRQDVMKFFGHELGSIDHLDPNLLSSADPTIAINISQQTYRFLAYLDLASRANAGQESTIDDLARTVLQVTGFDQGGTLLRTRYNIPFTICGDSRVAKSNVCLIHLNSMVLLVVQEDKNDPVPQIVAEAIAAFQHNNRKRADLNLPQLDIMNIPCITMVGTRPFFYQIPVTQQLSDCVTTSQFPSQPTVVRSCTPPARRRAFEGMEVPDYRRIALQYYDAFRGVAKDCWAAFLDGCDQGMFLKSD</sequence>
<evidence type="ECO:0008006" key="4">
    <source>
        <dbReference type="Google" id="ProtNLM"/>
    </source>
</evidence>
<dbReference type="Proteomes" id="UP000054477">
    <property type="component" value="Unassembled WGS sequence"/>
</dbReference>
<feature type="compositionally biased region" description="Polar residues" evidence="1">
    <location>
        <begin position="1164"/>
        <end position="1188"/>
    </location>
</feature>
<gene>
    <name evidence="2" type="ORF">K443DRAFT_131029</name>
</gene>
<dbReference type="STRING" id="1095629.A0A0C9WWP8"/>
<keyword evidence="3" id="KW-1185">Reference proteome</keyword>
<dbReference type="HOGENOM" id="CLU_001598_0_0_1"/>
<evidence type="ECO:0000313" key="2">
    <source>
        <dbReference type="EMBL" id="KIK04100.1"/>
    </source>
</evidence>
<organism evidence="2 3">
    <name type="scientific">Laccaria amethystina LaAM-08-1</name>
    <dbReference type="NCBI Taxonomy" id="1095629"/>
    <lineage>
        <taxon>Eukaryota</taxon>
        <taxon>Fungi</taxon>
        <taxon>Dikarya</taxon>
        <taxon>Basidiomycota</taxon>
        <taxon>Agaricomycotina</taxon>
        <taxon>Agaricomycetes</taxon>
        <taxon>Agaricomycetidae</taxon>
        <taxon>Agaricales</taxon>
        <taxon>Agaricineae</taxon>
        <taxon>Hydnangiaceae</taxon>
        <taxon>Laccaria</taxon>
    </lineage>
</organism>
<proteinExistence type="predicted"/>
<dbReference type="OrthoDB" id="2591260at2759"/>
<feature type="compositionally biased region" description="Basic and acidic residues" evidence="1">
    <location>
        <begin position="1098"/>
        <end position="1107"/>
    </location>
</feature>
<feature type="region of interest" description="Disordered" evidence="1">
    <location>
        <begin position="1280"/>
        <end position="1302"/>
    </location>
</feature>
<accession>A0A0C9WWP8</accession>
<dbReference type="EMBL" id="KN838573">
    <property type="protein sequence ID" value="KIK04100.1"/>
    <property type="molecule type" value="Genomic_DNA"/>
</dbReference>
<feature type="region of interest" description="Disordered" evidence="1">
    <location>
        <begin position="724"/>
        <end position="752"/>
    </location>
</feature>
<reference evidence="2 3" key="1">
    <citation type="submission" date="2014-04" db="EMBL/GenBank/DDBJ databases">
        <authorList>
            <consortium name="DOE Joint Genome Institute"/>
            <person name="Kuo A."/>
            <person name="Kohler A."/>
            <person name="Nagy L.G."/>
            <person name="Floudas D."/>
            <person name="Copeland A."/>
            <person name="Barry K.W."/>
            <person name="Cichocki N."/>
            <person name="Veneault-Fourrey C."/>
            <person name="LaButti K."/>
            <person name="Lindquist E.A."/>
            <person name="Lipzen A."/>
            <person name="Lundell T."/>
            <person name="Morin E."/>
            <person name="Murat C."/>
            <person name="Sun H."/>
            <person name="Tunlid A."/>
            <person name="Henrissat B."/>
            <person name="Grigoriev I.V."/>
            <person name="Hibbett D.S."/>
            <person name="Martin F."/>
            <person name="Nordberg H.P."/>
            <person name="Cantor M.N."/>
            <person name="Hua S.X."/>
        </authorList>
    </citation>
    <scope>NUCLEOTIDE SEQUENCE [LARGE SCALE GENOMIC DNA]</scope>
    <source>
        <strain evidence="2 3">LaAM-08-1</strain>
    </source>
</reference>
<feature type="compositionally biased region" description="Polar residues" evidence="1">
    <location>
        <begin position="1372"/>
        <end position="1386"/>
    </location>
</feature>
<feature type="compositionally biased region" description="Polar residues" evidence="1">
    <location>
        <begin position="1207"/>
        <end position="1217"/>
    </location>
</feature>
<feature type="region of interest" description="Disordered" evidence="1">
    <location>
        <begin position="184"/>
        <end position="203"/>
    </location>
</feature>
<evidence type="ECO:0000256" key="1">
    <source>
        <dbReference type="SAM" id="MobiDB-lite"/>
    </source>
</evidence>
<reference evidence="3" key="2">
    <citation type="submission" date="2015-01" db="EMBL/GenBank/DDBJ databases">
        <title>Evolutionary Origins and Diversification of the Mycorrhizal Mutualists.</title>
        <authorList>
            <consortium name="DOE Joint Genome Institute"/>
            <consortium name="Mycorrhizal Genomics Consortium"/>
            <person name="Kohler A."/>
            <person name="Kuo A."/>
            <person name="Nagy L.G."/>
            <person name="Floudas D."/>
            <person name="Copeland A."/>
            <person name="Barry K.W."/>
            <person name="Cichocki N."/>
            <person name="Veneault-Fourrey C."/>
            <person name="LaButti K."/>
            <person name="Lindquist E.A."/>
            <person name="Lipzen A."/>
            <person name="Lundell T."/>
            <person name="Morin E."/>
            <person name="Murat C."/>
            <person name="Riley R."/>
            <person name="Ohm R."/>
            <person name="Sun H."/>
            <person name="Tunlid A."/>
            <person name="Henrissat B."/>
            <person name="Grigoriev I.V."/>
            <person name="Hibbett D.S."/>
            <person name="Martin F."/>
        </authorList>
    </citation>
    <scope>NUCLEOTIDE SEQUENCE [LARGE SCALE GENOMIC DNA]</scope>
    <source>
        <strain evidence="3">LaAM-08-1</strain>
    </source>
</reference>
<feature type="region of interest" description="Disordered" evidence="1">
    <location>
        <begin position="1098"/>
        <end position="1219"/>
    </location>
</feature>
<name>A0A0C9WWP8_9AGAR</name>
<evidence type="ECO:0000313" key="3">
    <source>
        <dbReference type="Proteomes" id="UP000054477"/>
    </source>
</evidence>